<evidence type="ECO:0000313" key="7">
    <source>
        <dbReference type="Proteomes" id="UP000649617"/>
    </source>
</evidence>
<proteinExistence type="predicted"/>
<dbReference type="GO" id="GO:0016020">
    <property type="term" value="C:membrane"/>
    <property type="evidence" value="ECO:0007669"/>
    <property type="project" value="UniProtKB-SubCell"/>
</dbReference>
<comment type="subcellular location">
    <subcellularLocation>
        <location evidence="1">Membrane</location>
        <topology evidence="1">Multi-pass membrane protein</topology>
    </subcellularLocation>
</comment>
<feature type="transmembrane region" description="Helical" evidence="5">
    <location>
        <begin position="79"/>
        <end position="98"/>
    </location>
</feature>
<keyword evidence="4 5" id="KW-0472">Membrane</keyword>
<dbReference type="OrthoDB" id="262547at2759"/>
<gene>
    <name evidence="6" type="primary">zupT</name>
    <name evidence="6" type="ORF">SPIL2461_LOCUS9134</name>
</gene>
<accession>A0A812QI07</accession>
<dbReference type="AlphaFoldDB" id="A0A812QI07"/>
<feature type="transmembrane region" description="Helical" evidence="5">
    <location>
        <begin position="40"/>
        <end position="59"/>
    </location>
</feature>
<organism evidence="6 7">
    <name type="scientific">Symbiodinium pilosum</name>
    <name type="common">Dinoflagellate</name>
    <dbReference type="NCBI Taxonomy" id="2952"/>
    <lineage>
        <taxon>Eukaryota</taxon>
        <taxon>Sar</taxon>
        <taxon>Alveolata</taxon>
        <taxon>Dinophyceae</taxon>
        <taxon>Suessiales</taxon>
        <taxon>Symbiodiniaceae</taxon>
        <taxon>Symbiodinium</taxon>
    </lineage>
</organism>
<reference evidence="6" key="1">
    <citation type="submission" date="2021-02" db="EMBL/GenBank/DDBJ databases">
        <authorList>
            <person name="Dougan E. K."/>
            <person name="Rhodes N."/>
            <person name="Thang M."/>
            <person name="Chan C."/>
        </authorList>
    </citation>
    <scope>NUCLEOTIDE SEQUENCE</scope>
</reference>
<evidence type="ECO:0000313" key="6">
    <source>
        <dbReference type="EMBL" id="CAE7375994.1"/>
    </source>
</evidence>
<evidence type="ECO:0000256" key="2">
    <source>
        <dbReference type="ARBA" id="ARBA00022692"/>
    </source>
</evidence>
<keyword evidence="2 5" id="KW-0812">Transmembrane</keyword>
<feature type="transmembrane region" description="Helical" evidence="5">
    <location>
        <begin position="274"/>
        <end position="294"/>
    </location>
</feature>
<sequence>MVNLEHAGIAFLMVLVAGFATCVGASVIFFQRLVKLASKLVLAGGLAFSAGIMLYVSFIEIFQKAKTGFEDAGMKENHAYMAATACMFGGMLMMRLIAVLTHCMDPKHDAHEQAVTIGIPPLEAPDTTKTVKSPDSEASEKALMRMGLNTALAITLHNFPEGLAGMVAGLIDPSVGFTLTMAIAIHNLPEGLCIALPVYYSSGSRLKGFFLATLSGMSEPIGALIAWGIVASSGEDLNGIIYGILFGMVGGIMIMIVVLELLPTAHRYDPKDVVVTHSLVAGMLVMAASLILFMV</sequence>
<dbReference type="Proteomes" id="UP000649617">
    <property type="component" value="Unassembled WGS sequence"/>
</dbReference>
<evidence type="ECO:0000256" key="4">
    <source>
        <dbReference type="ARBA" id="ARBA00023136"/>
    </source>
</evidence>
<dbReference type="Pfam" id="PF02535">
    <property type="entry name" value="Zip"/>
    <property type="match status" value="1"/>
</dbReference>
<comment type="caution">
    <text evidence="6">The sequence shown here is derived from an EMBL/GenBank/DDBJ whole genome shotgun (WGS) entry which is preliminary data.</text>
</comment>
<dbReference type="PANTHER" id="PTHR11040:SF205">
    <property type="entry name" value="ZINC TRANSPORTER ZUPT"/>
    <property type="match status" value="1"/>
</dbReference>
<dbReference type="PANTHER" id="PTHR11040">
    <property type="entry name" value="ZINC/IRON TRANSPORTER"/>
    <property type="match status" value="1"/>
</dbReference>
<name>A0A812QI07_SYMPI</name>
<evidence type="ECO:0000256" key="3">
    <source>
        <dbReference type="ARBA" id="ARBA00022989"/>
    </source>
</evidence>
<feature type="transmembrane region" description="Helical" evidence="5">
    <location>
        <begin position="6"/>
        <end position="28"/>
    </location>
</feature>
<keyword evidence="3 5" id="KW-1133">Transmembrane helix</keyword>
<dbReference type="EMBL" id="CAJNIZ010015647">
    <property type="protein sequence ID" value="CAE7375994.1"/>
    <property type="molecule type" value="Genomic_DNA"/>
</dbReference>
<dbReference type="GO" id="GO:0005385">
    <property type="term" value="F:zinc ion transmembrane transporter activity"/>
    <property type="evidence" value="ECO:0007669"/>
    <property type="project" value="TreeGrafter"/>
</dbReference>
<protein>
    <submittedName>
        <fullName evidence="6">ZupT protein</fullName>
    </submittedName>
</protein>
<evidence type="ECO:0000256" key="1">
    <source>
        <dbReference type="ARBA" id="ARBA00004141"/>
    </source>
</evidence>
<evidence type="ECO:0000256" key="5">
    <source>
        <dbReference type="SAM" id="Phobius"/>
    </source>
</evidence>
<feature type="transmembrane region" description="Helical" evidence="5">
    <location>
        <begin position="209"/>
        <end position="229"/>
    </location>
</feature>
<dbReference type="InterPro" id="IPR003689">
    <property type="entry name" value="ZIP"/>
</dbReference>
<feature type="transmembrane region" description="Helical" evidence="5">
    <location>
        <begin position="241"/>
        <end position="262"/>
    </location>
</feature>
<keyword evidence="7" id="KW-1185">Reference proteome</keyword>